<dbReference type="FunFam" id="3.40.50.300:FF:001091">
    <property type="entry name" value="Probable disease resistance protein At1g61300"/>
    <property type="match status" value="1"/>
</dbReference>
<dbReference type="Pfam" id="PF00931">
    <property type="entry name" value="NB-ARC"/>
    <property type="match status" value="1"/>
</dbReference>
<evidence type="ECO:0000256" key="1">
    <source>
        <dbReference type="ARBA" id="ARBA00022614"/>
    </source>
</evidence>
<dbReference type="Proteomes" id="UP000325577">
    <property type="component" value="Linkage Group LG0"/>
</dbReference>
<evidence type="ECO:0000256" key="3">
    <source>
        <dbReference type="ARBA" id="ARBA00022741"/>
    </source>
</evidence>
<dbReference type="GO" id="GO:0043531">
    <property type="term" value="F:ADP binding"/>
    <property type="evidence" value="ECO:0007669"/>
    <property type="project" value="InterPro"/>
</dbReference>
<dbReference type="Gene3D" id="1.20.5.4130">
    <property type="match status" value="1"/>
</dbReference>
<evidence type="ECO:0000259" key="6">
    <source>
        <dbReference type="SMART" id="SM00382"/>
    </source>
</evidence>
<dbReference type="GO" id="GO:0005524">
    <property type="term" value="F:ATP binding"/>
    <property type="evidence" value="ECO:0007669"/>
    <property type="project" value="UniProtKB-KW"/>
</dbReference>
<dbReference type="Gene3D" id="3.40.50.300">
    <property type="entry name" value="P-loop containing nucleotide triphosphate hydrolases"/>
    <property type="match status" value="1"/>
</dbReference>
<dbReference type="SUPFAM" id="SSF52540">
    <property type="entry name" value="P-loop containing nucleoside triphosphate hydrolases"/>
    <property type="match status" value="1"/>
</dbReference>
<accession>A0A5J5C0R2</accession>
<feature type="domain" description="AAA+ ATPase" evidence="6">
    <location>
        <begin position="170"/>
        <end position="326"/>
    </location>
</feature>
<dbReference type="Gene3D" id="1.10.8.430">
    <property type="entry name" value="Helical domain of apoptotic protease-activating factors"/>
    <property type="match status" value="1"/>
</dbReference>
<keyword evidence="1" id="KW-0433">Leucine-rich repeat</keyword>
<dbReference type="InterPro" id="IPR055414">
    <property type="entry name" value="LRR_R13L4/SHOC2-like"/>
</dbReference>
<evidence type="ECO:0000256" key="4">
    <source>
        <dbReference type="ARBA" id="ARBA00022821"/>
    </source>
</evidence>
<dbReference type="OrthoDB" id="6161812at2759"/>
<keyword evidence="8" id="KW-1185">Reference proteome</keyword>
<evidence type="ECO:0000256" key="5">
    <source>
        <dbReference type="ARBA" id="ARBA00022840"/>
    </source>
</evidence>
<dbReference type="Pfam" id="PF23598">
    <property type="entry name" value="LRR_14"/>
    <property type="match status" value="1"/>
</dbReference>
<evidence type="ECO:0000313" key="7">
    <source>
        <dbReference type="EMBL" id="KAA8548848.1"/>
    </source>
</evidence>
<proteinExistence type="predicted"/>
<dbReference type="PANTHER" id="PTHR36766:SF64">
    <property type="entry name" value="OS12G0206100 PROTEIN"/>
    <property type="match status" value="1"/>
</dbReference>
<dbReference type="InterPro" id="IPR041118">
    <property type="entry name" value="Rx_N"/>
</dbReference>
<dbReference type="GO" id="GO:0051707">
    <property type="term" value="P:response to other organism"/>
    <property type="evidence" value="ECO:0007669"/>
    <property type="project" value="UniProtKB-ARBA"/>
</dbReference>
<dbReference type="AlphaFoldDB" id="A0A5J5C0R2"/>
<dbReference type="InterPro" id="IPR032675">
    <property type="entry name" value="LRR_dom_sf"/>
</dbReference>
<dbReference type="PANTHER" id="PTHR36766">
    <property type="entry name" value="PLANT BROAD-SPECTRUM MILDEW RESISTANCE PROTEIN RPW8"/>
    <property type="match status" value="1"/>
</dbReference>
<organism evidence="7 8">
    <name type="scientific">Nyssa sinensis</name>
    <dbReference type="NCBI Taxonomy" id="561372"/>
    <lineage>
        <taxon>Eukaryota</taxon>
        <taxon>Viridiplantae</taxon>
        <taxon>Streptophyta</taxon>
        <taxon>Embryophyta</taxon>
        <taxon>Tracheophyta</taxon>
        <taxon>Spermatophyta</taxon>
        <taxon>Magnoliopsida</taxon>
        <taxon>eudicotyledons</taxon>
        <taxon>Gunneridae</taxon>
        <taxon>Pentapetalae</taxon>
        <taxon>asterids</taxon>
        <taxon>Cornales</taxon>
        <taxon>Nyssaceae</taxon>
        <taxon>Nyssa</taxon>
    </lineage>
</organism>
<dbReference type="FunFam" id="1.10.8.430:FF:000003">
    <property type="entry name" value="Probable disease resistance protein At5g66910"/>
    <property type="match status" value="1"/>
</dbReference>
<dbReference type="CDD" id="cd14798">
    <property type="entry name" value="RX-CC_like"/>
    <property type="match status" value="1"/>
</dbReference>
<dbReference type="InterPro" id="IPR027417">
    <property type="entry name" value="P-loop_NTPase"/>
</dbReference>
<sequence length="828" mass="94847">MQHETHEAKLSHGVSGQVQQIQTQLSRMQCFLRDADAKQDEGERVCNWIVEIREIAYETEDVIETFVLRVGSRRGGGLKIILHRYMGCCLKECIARHKIGSEIQSIKRKLSDLTQSLQTYGLTEREAPSSSFTRKLLLRRSYSNVVDDDFVGLEEDIKKLVELLVNEEKSCRVVSICGMGGSGKTTLARKVYNNIDVQRYFEGFAWVCISQQWEKEDVMRRILIKLVPEKKEEIYKMTDEELIRLLLEVQKKKCLVVLDDIWSMDAWDCLKPAFPIGKMGTKLLLTTRNKDVASHVDPEGFLHERLLDENEGWELLQKKAFTKTALRDDKMMELGNKMASRCGGLPLAVVVLGGILVSKHSWREWEMVHGNIDSYLRRGKGIGEYGGDRAEEETTMDVAERYLGELAQRCMVQGMEEDFLKVIDFRSGEIKEYPDSSPSSSISKIRSVAMSSEKHVHRCIALRLETARHLRSLLFFNSDNEISITLPRIIKIHFKDFKLLRVLNLERFQPKIETVRVPLMVCYCLLGHYNLPEAIGNLIHLRYLSIRYSEFVGLPSSIGNLQSLQTLDLRVSGGLFCWGNVLHKMVQLRHLYLPETTIYFPGYILEGKKLRIDGLRNLEILENFDPGCFDVRHLYKLTNLRKLTAVIKANKPFSSGQQKANKLEGLVALIEFLTTHNRLRYSSIEVSGYKFCSEEELTLLTQLLGCHRLDELKINGAIGNLPEYNHFSQSLTKLTLDQSGLTEDPMATLEKLPNLWSLSLVSNAFVGKEMVCSTRGFPQLRVLYLWLLNQLEEWRVDEEAMPNLSHLIIMKCEKLKMVPDGLISVTSL</sequence>
<dbReference type="GO" id="GO:0006952">
    <property type="term" value="P:defense response"/>
    <property type="evidence" value="ECO:0007669"/>
    <property type="project" value="UniProtKB-KW"/>
</dbReference>
<dbReference type="Gene3D" id="3.80.10.10">
    <property type="entry name" value="Ribonuclease Inhibitor"/>
    <property type="match status" value="1"/>
</dbReference>
<evidence type="ECO:0000313" key="8">
    <source>
        <dbReference type="Proteomes" id="UP000325577"/>
    </source>
</evidence>
<keyword evidence="3" id="KW-0547">Nucleotide-binding</keyword>
<name>A0A5J5C0R2_9ASTE</name>
<gene>
    <name evidence="7" type="ORF">F0562_000532</name>
</gene>
<dbReference type="PRINTS" id="PR00364">
    <property type="entry name" value="DISEASERSIST"/>
</dbReference>
<dbReference type="EMBL" id="CM018031">
    <property type="protein sequence ID" value="KAA8548848.1"/>
    <property type="molecule type" value="Genomic_DNA"/>
</dbReference>
<dbReference type="InterPro" id="IPR038005">
    <property type="entry name" value="RX-like_CC"/>
</dbReference>
<evidence type="ECO:0000256" key="2">
    <source>
        <dbReference type="ARBA" id="ARBA00022737"/>
    </source>
</evidence>
<dbReference type="InterPro" id="IPR042197">
    <property type="entry name" value="Apaf_helical"/>
</dbReference>
<protein>
    <recommendedName>
        <fullName evidence="6">AAA+ ATPase domain-containing protein</fullName>
    </recommendedName>
</protein>
<dbReference type="Pfam" id="PF18052">
    <property type="entry name" value="Rx_N"/>
    <property type="match status" value="1"/>
</dbReference>
<dbReference type="SUPFAM" id="SSF52058">
    <property type="entry name" value="L domain-like"/>
    <property type="match status" value="1"/>
</dbReference>
<keyword evidence="2" id="KW-0677">Repeat</keyword>
<keyword evidence="4" id="KW-0611">Plant defense</keyword>
<dbReference type="SMART" id="SM00382">
    <property type="entry name" value="AAA"/>
    <property type="match status" value="1"/>
</dbReference>
<reference evidence="7 8" key="1">
    <citation type="submission" date="2019-09" db="EMBL/GenBank/DDBJ databases">
        <title>A chromosome-level genome assembly of the Chinese tupelo Nyssa sinensis.</title>
        <authorList>
            <person name="Yang X."/>
            <person name="Kang M."/>
            <person name="Yang Y."/>
            <person name="Xiong H."/>
            <person name="Wang M."/>
            <person name="Zhang Z."/>
            <person name="Wang Z."/>
            <person name="Wu H."/>
            <person name="Ma T."/>
            <person name="Liu J."/>
            <person name="Xi Z."/>
        </authorList>
    </citation>
    <scope>NUCLEOTIDE SEQUENCE [LARGE SCALE GENOMIC DNA]</scope>
    <source>
        <strain evidence="7">J267</strain>
        <tissue evidence="7">Leaf</tissue>
    </source>
</reference>
<dbReference type="InterPro" id="IPR003593">
    <property type="entry name" value="AAA+_ATPase"/>
</dbReference>
<dbReference type="InterPro" id="IPR002182">
    <property type="entry name" value="NB-ARC"/>
</dbReference>
<keyword evidence="5" id="KW-0067">ATP-binding</keyword>